<dbReference type="EMBL" id="VAVY01000001">
    <property type="protein sequence ID" value="TMM65900.1"/>
    <property type="molecule type" value="Genomic_DNA"/>
</dbReference>
<reference evidence="1 2" key="1">
    <citation type="submission" date="2019-05" db="EMBL/GenBank/DDBJ databases">
        <title>Identification and Biocontrol Activity Analysis of Biocontrol Strain PF-1 Based on Genome-wide Data.</title>
        <authorList>
            <person name="Qi J."/>
        </authorList>
    </citation>
    <scope>NUCLEOTIDE SEQUENCE [LARGE SCALE GENOMIC DNA]</scope>
    <source>
        <strain evidence="1 2">PF-1</strain>
    </source>
</reference>
<accession>A0ABY2VK19</accession>
<gene>
    <name evidence="1" type="ORF">FEF10_00135</name>
</gene>
<comment type="caution">
    <text evidence="1">The sequence shown here is derived from an EMBL/GenBank/DDBJ whole genome shotgun (WGS) entry which is preliminary data.</text>
</comment>
<organism evidence="1 2">
    <name type="scientific">Pseudomonas protegens</name>
    <dbReference type="NCBI Taxonomy" id="380021"/>
    <lineage>
        <taxon>Bacteria</taxon>
        <taxon>Pseudomonadati</taxon>
        <taxon>Pseudomonadota</taxon>
        <taxon>Gammaproteobacteria</taxon>
        <taxon>Pseudomonadales</taxon>
        <taxon>Pseudomonadaceae</taxon>
        <taxon>Pseudomonas</taxon>
    </lineage>
</organism>
<evidence type="ECO:0000313" key="1">
    <source>
        <dbReference type="EMBL" id="TMM65900.1"/>
    </source>
</evidence>
<keyword evidence="2" id="KW-1185">Reference proteome</keyword>
<name>A0ABY2VK19_9PSED</name>
<dbReference type="Proteomes" id="UP000310095">
    <property type="component" value="Unassembled WGS sequence"/>
</dbReference>
<dbReference type="RefSeq" id="WP_138641037.1">
    <property type="nucleotide sequence ID" value="NZ_CP022097.2"/>
</dbReference>
<evidence type="ECO:0008006" key="3">
    <source>
        <dbReference type="Google" id="ProtNLM"/>
    </source>
</evidence>
<evidence type="ECO:0000313" key="2">
    <source>
        <dbReference type="Proteomes" id="UP000310095"/>
    </source>
</evidence>
<protein>
    <recommendedName>
        <fullName evidence="3">Immunity protein 26 of polymorphic toxin system</fullName>
    </recommendedName>
</protein>
<proteinExistence type="predicted"/>
<sequence>MKLKKTTAGDIVLIPVEGGFKPAKVLYVSERYKDTILLGIYKFFSTEQRLPDELPDRFDLLLYTSKAPIQKKRWHYVGHEDLRSTQTDLDLRVVAGELWKGDVHIGAASDEDRKSLPEMLVVGAGLVEKKATALN</sequence>